<proteinExistence type="inferred from homology"/>
<dbReference type="SUPFAM" id="SSF46785">
    <property type="entry name" value="Winged helix' DNA-binding domain"/>
    <property type="match status" value="1"/>
</dbReference>
<dbReference type="InterPro" id="IPR036390">
    <property type="entry name" value="WH_DNA-bd_sf"/>
</dbReference>
<reference evidence="6" key="2">
    <citation type="submission" date="2020-09" db="EMBL/GenBank/DDBJ databases">
        <authorList>
            <person name="Sun Q."/>
            <person name="Sedlacek I."/>
        </authorList>
    </citation>
    <scope>NUCLEOTIDE SEQUENCE</scope>
    <source>
        <strain evidence="6">CCM 7684</strain>
    </source>
</reference>
<dbReference type="InterPro" id="IPR005119">
    <property type="entry name" value="LysR_subst-bd"/>
</dbReference>
<keyword evidence="2" id="KW-0805">Transcription regulation</keyword>
<dbReference type="Gene3D" id="3.40.190.10">
    <property type="entry name" value="Periplasmic binding protein-like II"/>
    <property type="match status" value="2"/>
</dbReference>
<sequence>MYTIKQMEAFCWSATLGSFAAASKQLFTTQSTVAKRVAELEGFVGAPLFERKSKTLQLTEVGQRLLTYGQEMLDLHMKVVHALADKSGFEGRVRIGATDLVGLTWLPMLIQSIRLQFPKVQVEPEIDGGIRLYERLGRNEIDIAIMPGPFASPTFDSRLIGSVENVWMASPGFQVETKELSPADVSRLPVIVQPAASALTQLYQSWFRDQGFELQQVLTCNSLGMVAQLTIYGLGLSYLPRLYFEPLVKDGRLRIVPVHPPLPPVTYYAFFRKNDQLPVLPSILSIAEQVADFGMRM</sequence>
<reference evidence="6" key="1">
    <citation type="journal article" date="2014" name="Int. J. Syst. Evol. Microbiol.">
        <title>Complete genome sequence of Corynebacterium casei LMG S-19264T (=DSM 44701T), isolated from a smear-ripened cheese.</title>
        <authorList>
            <consortium name="US DOE Joint Genome Institute (JGI-PGF)"/>
            <person name="Walter F."/>
            <person name="Albersmeier A."/>
            <person name="Kalinowski J."/>
            <person name="Ruckert C."/>
        </authorList>
    </citation>
    <scope>NUCLEOTIDE SEQUENCE</scope>
    <source>
        <strain evidence="6">CCM 7684</strain>
    </source>
</reference>
<dbReference type="GO" id="GO:0000976">
    <property type="term" value="F:transcription cis-regulatory region binding"/>
    <property type="evidence" value="ECO:0007669"/>
    <property type="project" value="TreeGrafter"/>
</dbReference>
<comment type="similarity">
    <text evidence="1">Belongs to the LysR transcriptional regulatory family.</text>
</comment>
<name>A0A8J2YM29_9RHOB</name>
<dbReference type="GO" id="GO:0003700">
    <property type="term" value="F:DNA-binding transcription factor activity"/>
    <property type="evidence" value="ECO:0007669"/>
    <property type="project" value="InterPro"/>
</dbReference>
<dbReference type="PROSITE" id="PS50931">
    <property type="entry name" value="HTH_LYSR"/>
    <property type="match status" value="1"/>
</dbReference>
<evidence type="ECO:0000256" key="3">
    <source>
        <dbReference type="ARBA" id="ARBA00023125"/>
    </source>
</evidence>
<keyword evidence="7" id="KW-1185">Reference proteome</keyword>
<dbReference type="Proteomes" id="UP000602745">
    <property type="component" value="Unassembled WGS sequence"/>
</dbReference>
<dbReference type="Gene3D" id="1.10.10.10">
    <property type="entry name" value="Winged helix-like DNA-binding domain superfamily/Winged helix DNA-binding domain"/>
    <property type="match status" value="1"/>
</dbReference>
<accession>A0A8J2YM29</accession>
<dbReference type="AlphaFoldDB" id="A0A8J2YM29"/>
<keyword evidence="4" id="KW-0804">Transcription</keyword>
<protein>
    <submittedName>
        <fullName evidence="6">LysR family transcriptional regulator</fullName>
    </submittedName>
</protein>
<organism evidence="6 7">
    <name type="scientific">Agaricicola taiwanensis</name>
    <dbReference type="NCBI Taxonomy" id="591372"/>
    <lineage>
        <taxon>Bacteria</taxon>
        <taxon>Pseudomonadati</taxon>
        <taxon>Pseudomonadota</taxon>
        <taxon>Alphaproteobacteria</taxon>
        <taxon>Rhodobacterales</taxon>
        <taxon>Paracoccaceae</taxon>
        <taxon>Agaricicola</taxon>
    </lineage>
</organism>
<dbReference type="EMBL" id="BMCP01000006">
    <property type="protein sequence ID" value="GGE53139.1"/>
    <property type="molecule type" value="Genomic_DNA"/>
</dbReference>
<comment type="caution">
    <text evidence="6">The sequence shown here is derived from an EMBL/GenBank/DDBJ whole genome shotgun (WGS) entry which is preliminary data.</text>
</comment>
<dbReference type="Pfam" id="PF03466">
    <property type="entry name" value="LysR_substrate"/>
    <property type="match status" value="1"/>
</dbReference>
<evidence type="ECO:0000313" key="6">
    <source>
        <dbReference type="EMBL" id="GGE53139.1"/>
    </source>
</evidence>
<dbReference type="RefSeq" id="WP_188410902.1">
    <property type="nucleotide sequence ID" value="NZ_BMCP01000006.1"/>
</dbReference>
<dbReference type="PANTHER" id="PTHR30126:SF77">
    <property type="entry name" value="TRANSCRIPTIONAL REGULATORY PROTEIN"/>
    <property type="match status" value="1"/>
</dbReference>
<dbReference type="PANTHER" id="PTHR30126">
    <property type="entry name" value="HTH-TYPE TRANSCRIPTIONAL REGULATOR"/>
    <property type="match status" value="1"/>
</dbReference>
<dbReference type="InterPro" id="IPR000847">
    <property type="entry name" value="LysR_HTH_N"/>
</dbReference>
<evidence type="ECO:0000256" key="1">
    <source>
        <dbReference type="ARBA" id="ARBA00009437"/>
    </source>
</evidence>
<evidence type="ECO:0000256" key="4">
    <source>
        <dbReference type="ARBA" id="ARBA00023163"/>
    </source>
</evidence>
<dbReference type="SUPFAM" id="SSF53850">
    <property type="entry name" value="Periplasmic binding protein-like II"/>
    <property type="match status" value="1"/>
</dbReference>
<feature type="domain" description="HTH lysR-type" evidence="5">
    <location>
        <begin position="1"/>
        <end position="59"/>
    </location>
</feature>
<dbReference type="PRINTS" id="PR00039">
    <property type="entry name" value="HTHLYSR"/>
</dbReference>
<keyword evidence="3" id="KW-0238">DNA-binding</keyword>
<evidence type="ECO:0000259" key="5">
    <source>
        <dbReference type="PROSITE" id="PS50931"/>
    </source>
</evidence>
<dbReference type="Pfam" id="PF00126">
    <property type="entry name" value="HTH_1"/>
    <property type="match status" value="1"/>
</dbReference>
<dbReference type="CDD" id="cd05466">
    <property type="entry name" value="PBP2_LTTR_substrate"/>
    <property type="match status" value="1"/>
</dbReference>
<gene>
    <name evidence="6" type="ORF">GCM10007276_32730</name>
</gene>
<evidence type="ECO:0000313" key="7">
    <source>
        <dbReference type="Proteomes" id="UP000602745"/>
    </source>
</evidence>
<evidence type="ECO:0000256" key="2">
    <source>
        <dbReference type="ARBA" id="ARBA00023015"/>
    </source>
</evidence>
<dbReference type="InterPro" id="IPR036388">
    <property type="entry name" value="WH-like_DNA-bd_sf"/>
</dbReference>